<feature type="chain" id="PRO_5041729167" evidence="3">
    <location>
        <begin position="20"/>
        <end position="900"/>
    </location>
</feature>
<feature type="compositionally biased region" description="Low complexity" evidence="1">
    <location>
        <begin position="32"/>
        <end position="43"/>
    </location>
</feature>
<evidence type="ECO:0000256" key="3">
    <source>
        <dbReference type="SAM" id="SignalP"/>
    </source>
</evidence>
<protein>
    <submittedName>
        <fullName evidence="4">Uncharacterized protein</fullName>
    </submittedName>
</protein>
<keyword evidence="5" id="KW-1185">Reference proteome</keyword>
<reference evidence="4" key="1">
    <citation type="submission" date="2023-07" db="EMBL/GenBank/DDBJ databases">
        <title>Chromosome-level genome assembly of Artemia franciscana.</title>
        <authorList>
            <person name="Jo E."/>
        </authorList>
    </citation>
    <scope>NUCLEOTIDE SEQUENCE</scope>
    <source>
        <tissue evidence="4">Whole body</tissue>
    </source>
</reference>
<dbReference type="EMBL" id="JAVRJZ010000012">
    <property type="protein sequence ID" value="KAK2715884.1"/>
    <property type="molecule type" value="Genomic_DNA"/>
</dbReference>
<gene>
    <name evidence="4" type="ORF">QYM36_010451</name>
</gene>
<evidence type="ECO:0000256" key="2">
    <source>
        <dbReference type="SAM" id="Phobius"/>
    </source>
</evidence>
<evidence type="ECO:0000313" key="4">
    <source>
        <dbReference type="EMBL" id="KAK2715884.1"/>
    </source>
</evidence>
<name>A0AA88HXK3_ARTSF</name>
<comment type="caution">
    <text evidence="4">The sequence shown here is derived from an EMBL/GenBank/DDBJ whole genome shotgun (WGS) entry which is preliminary data.</text>
</comment>
<evidence type="ECO:0000313" key="5">
    <source>
        <dbReference type="Proteomes" id="UP001187531"/>
    </source>
</evidence>
<organism evidence="4 5">
    <name type="scientific">Artemia franciscana</name>
    <name type="common">Brine shrimp</name>
    <name type="synonym">Artemia sanfranciscana</name>
    <dbReference type="NCBI Taxonomy" id="6661"/>
    <lineage>
        <taxon>Eukaryota</taxon>
        <taxon>Metazoa</taxon>
        <taxon>Ecdysozoa</taxon>
        <taxon>Arthropoda</taxon>
        <taxon>Crustacea</taxon>
        <taxon>Branchiopoda</taxon>
        <taxon>Anostraca</taxon>
        <taxon>Artemiidae</taxon>
        <taxon>Artemia</taxon>
    </lineage>
</organism>
<proteinExistence type="predicted"/>
<feature type="region of interest" description="Disordered" evidence="1">
    <location>
        <begin position="20"/>
        <end position="81"/>
    </location>
</feature>
<evidence type="ECO:0000256" key="1">
    <source>
        <dbReference type="SAM" id="MobiDB-lite"/>
    </source>
</evidence>
<sequence length="900" mass="103039">MYWKRQILVSLLFVHLSGEWEPESSGERELPETTMPEETLSPEIMSPDNEITSIGENDKTTNEEQHEEDEEEESEESSDIQLPSFVTSSNTICDLPQCTCTDNEGINMVYCTCDEENKDCEVLTIKKNAFSNLKFLSLLHFENIQDIETESNSFYIPLSLPERRLHFMSSGIFLESQNTFRGHLGNVLFQNMTIKSSIAHGCFQNLVLDSLLIVDSILSEIKKGAFHNSDIATFKCQNSVIDVIKERAIRITAHEIVLINNKIGFFYGDPQERALKNNNITYTFIGNEVENTYENAFSFKSMSNVVIHNNIFNYVQSKSFDIAATDELAFSFLNNEFKFYEEGALKLTTLTTIDKLKLFDRCKCSKDGITKYLLDESSSDEERSITLNALMCKNQDGLHVYINDYVHECQEKGDTTEGNICEEEDCDCTHDDVFKIHCICKDKKALEITTEAGPGKLPQEAEEIFISDCDSLYIRSNAFTGVGIRKLEILRVQEILIEPRGIFVTDDISTEVHIESSRIYPKSKAIGGHLVSIQLHGVEMPKIIRKTFCDLELSWFTVEDSNILEIKESAFSNCSVKMLQFINSNIRTFEKKALNIRADEVLFDNNKISILESRSISLIANQRGGQTTEFAFRANTVQRVQQHAFQIRSQGPIVISNNVFDYIEGHAFHKISPIYLSPEMNFVFDDNELLEYEKQALALMPPFQIKNLRLNENCHCNFSAKIRAFLLGSHSDSATDDNNEEEEEIQTILCINDYYISTQEYEDNNCNLDTDSTTKIVISIILVIFIVTLIVVVYLLRNRTIQLKEKKKKTERLEEQITSLHLFGPILWKKRHKIEEEMEKKYTMVYPGSTLEKIKDMSVNLTKTSLDMSRSQNVYEESVVHVKAEVAKPLEEPHIYVTLA</sequence>
<keyword evidence="2" id="KW-1133">Transmembrane helix</keyword>
<feature type="transmembrane region" description="Helical" evidence="2">
    <location>
        <begin position="776"/>
        <end position="796"/>
    </location>
</feature>
<keyword evidence="2" id="KW-0812">Transmembrane</keyword>
<feature type="signal peptide" evidence="3">
    <location>
        <begin position="1"/>
        <end position="19"/>
    </location>
</feature>
<accession>A0AA88HXK3</accession>
<feature type="compositionally biased region" description="Acidic residues" evidence="1">
    <location>
        <begin position="65"/>
        <end position="78"/>
    </location>
</feature>
<keyword evidence="2" id="KW-0472">Membrane</keyword>
<dbReference type="Pfam" id="PF13306">
    <property type="entry name" value="LRR_5"/>
    <property type="match status" value="2"/>
</dbReference>
<keyword evidence="3" id="KW-0732">Signal</keyword>
<dbReference type="AlphaFoldDB" id="A0AA88HXK3"/>
<dbReference type="Proteomes" id="UP001187531">
    <property type="component" value="Unassembled WGS sequence"/>
</dbReference>
<dbReference type="InterPro" id="IPR026906">
    <property type="entry name" value="LRR_5"/>
</dbReference>